<gene>
    <name evidence="2" type="ORF">FB558_6112</name>
</gene>
<comment type="caution">
    <text evidence="2">The sequence shown here is derived from an EMBL/GenBank/DDBJ whole genome shotgun (WGS) entry which is preliminary data.</text>
</comment>
<accession>A0A543D999</accession>
<evidence type="ECO:0000313" key="2">
    <source>
        <dbReference type="EMBL" id="TQM05890.1"/>
    </source>
</evidence>
<feature type="transmembrane region" description="Helical" evidence="1">
    <location>
        <begin position="65"/>
        <end position="88"/>
    </location>
</feature>
<dbReference type="EMBL" id="VFPA01000004">
    <property type="protein sequence ID" value="TQM05890.1"/>
    <property type="molecule type" value="Genomic_DNA"/>
</dbReference>
<dbReference type="AlphaFoldDB" id="A0A543D999"/>
<dbReference type="RefSeq" id="WP_142059418.1">
    <property type="nucleotide sequence ID" value="NZ_VFPA01000004.1"/>
</dbReference>
<protein>
    <submittedName>
        <fullName evidence="2">Uncharacterized protein</fullName>
    </submittedName>
</protein>
<dbReference type="Proteomes" id="UP000315677">
    <property type="component" value="Unassembled WGS sequence"/>
</dbReference>
<keyword evidence="1" id="KW-0472">Membrane</keyword>
<feature type="transmembrane region" description="Helical" evidence="1">
    <location>
        <begin position="40"/>
        <end position="59"/>
    </location>
</feature>
<keyword evidence="1" id="KW-0812">Transmembrane</keyword>
<name>A0A543D999_9PSEU</name>
<organism evidence="2 3">
    <name type="scientific">Pseudonocardia kunmingensis</name>
    <dbReference type="NCBI Taxonomy" id="630975"/>
    <lineage>
        <taxon>Bacteria</taxon>
        <taxon>Bacillati</taxon>
        <taxon>Actinomycetota</taxon>
        <taxon>Actinomycetes</taxon>
        <taxon>Pseudonocardiales</taxon>
        <taxon>Pseudonocardiaceae</taxon>
        <taxon>Pseudonocardia</taxon>
    </lineage>
</organism>
<proteinExistence type="predicted"/>
<dbReference type="OrthoDB" id="9826923at2"/>
<evidence type="ECO:0000313" key="3">
    <source>
        <dbReference type="Proteomes" id="UP000315677"/>
    </source>
</evidence>
<evidence type="ECO:0000256" key="1">
    <source>
        <dbReference type="SAM" id="Phobius"/>
    </source>
</evidence>
<reference evidence="2 3" key="1">
    <citation type="submission" date="2019-06" db="EMBL/GenBank/DDBJ databases">
        <title>Sequencing the genomes of 1000 actinobacteria strains.</title>
        <authorList>
            <person name="Klenk H.-P."/>
        </authorList>
    </citation>
    <scope>NUCLEOTIDE SEQUENCE [LARGE SCALE GENOMIC DNA]</scope>
    <source>
        <strain evidence="2 3">DSM 45301</strain>
    </source>
</reference>
<keyword evidence="3" id="KW-1185">Reference proteome</keyword>
<keyword evidence="1" id="KW-1133">Transmembrane helix</keyword>
<sequence>MSASPNPAPSPQVLALATERGLGRHVSAQQLGHPVSTTRLVASAVFTALCVAWLVFAWVGDWGLLLLALGLPFFLMTGIKMFGTVALYRNQREVHLFDGGVVVVAGGRPTAFRWPTLTVTPNRLGDKLLDVRLSGDGNEAVLVAGSFGDDVLARLTRQLQDATG</sequence>